<dbReference type="PANTHER" id="PTHR47708">
    <property type="match status" value="1"/>
</dbReference>
<dbReference type="RefSeq" id="WP_041018237.1">
    <property type="nucleotide sequence ID" value="NZ_CCEJ010000009.1"/>
</dbReference>
<dbReference type="eggNOG" id="COG3185">
    <property type="taxonomic scope" value="Bacteria"/>
</dbReference>
<comment type="caution">
    <text evidence="2">The sequence shown here is derived from an EMBL/GenBank/DDBJ whole genome shotgun (WGS) entry which is preliminary data.</text>
</comment>
<name>A0A090CZU2_9BACT</name>
<feature type="domain" description="Acyclic terpene utilisation N-terminal" evidence="1">
    <location>
        <begin position="4"/>
        <end position="443"/>
    </location>
</feature>
<evidence type="ECO:0000313" key="3">
    <source>
        <dbReference type="Proteomes" id="UP000031552"/>
    </source>
</evidence>
<dbReference type="InterPro" id="IPR010839">
    <property type="entry name" value="AtuA_N"/>
</dbReference>
<dbReference type="PANTHER" id="PTHR47708:SF2">
    <property type="entry name" value="SI:CH73-132F6.5"/>
    <property type="match status" value="1"/>
</dbReference>
<organism evidence="2 3">
    <name type="scientific">Candidatus Criblamydia sequanensis CRIB-18</name>
    <dbReference type="NCBI Taxonomy" id="1437425"/>
    <lineage>
        <taxon>Bacteria</taxon>
        <taxon>Pseudomonadati</taxon>
        <taxon>Chlamydiota</taxon>
        <taxon>Chlamydiia</taxon>
        <taxon>Parachlamydiales</taxon>
        <taxon>Candidatus Criblamydiaceae</taxon>
        <taxon>Candidatus Criblamydia</taxon>
    </lineage>
</organism>
<sequence length="447" mass="49094">MKTLRIANAQGFWGDDPEAAKNLMLQDKGIDFINLDYLAELSLSIMAIQKKEGKGPGYAADFLEVLVSLAPFWNEGRKFKVITNAGGLNPLGCLEACIEKLKPMLKLPLKIACLTGDDVFNEISQAPKDSFKNLDSGKSIGEVQGKLLFANAYIGAFEMAEAIKKADIIIAGRATDPSLTLAPCIAYFNWNKEDYQKLAGGTLAGHVIECGTQATGGFSTNWLNVPNLEKMGFPIAEIQENGDFIITKAKSTGGAVTVEIIKEQLLYEIDNPYAYQSPDVIVSFKNLRVKEVGLNKVAVYDALGIAPGDKYKVNAGYFDGYRIEASLTINGKDAYIKAKKVGEIILSHLKHKKIELKDSFVEYIGADPFFCKNPKNLGQVTLRIAIKTETEKEAKRFSKEIAPLITSGPQGIIGYASGRAKPRPIYAFWPTLIEKNKVQLKTHIREV</sequence>
<evidence type="ECO:0000259" key="1">
    <source>
        <dbReference type="Pfam" id="PF07287"/>
    </source>
</evidence>
<gene>
    <name evidence="2" type="ORF">CSEC_1880</name>
</gene>
<dbReference type="Proteomes" id="UP000031552">
    <property type="component" value="Unassembled WGS sequence"/>
</dbReference>
<evidence type="ECO:0000313" key="2">
    <source>
        <dbReference type="EMBL" id="CDR34687.1"/>
    </source>
</evidence>
<dbReference type="AlphaFoldDB" id="A0A090CZU2"/>
<reference evidence="2" key="1">
    <citation type="submission" date="2013-12" db="EMBL/GenBank/DDBJ databases">
        <authorList>
            <person name="Linke B."/>
        </authorList>
    </citation>
    <scope>NUCLEOTIDE SEQUENCE [LARGE SCALE GENOMIC DNA]</scope>
    <source>
        <strain evidence="2">CRIB-18</strain>
    </source>
</reference>
<dbReference type="OrthoDB" id="9763456at2"/>
<dbReference type="STRING" id="1437425.CSEC_1880"/>
<proteinExistence type="predicted"/>
<keyword evidence="3" id="KW-1185">Reference proteome</keyword>
<dbReference type="EMBL" id="CCEJ010000009">
    <property type="protein sequence ID" value="CDR34687.1"/>
    <property type="molecule type" value="Genomic_DNA"/>
</dbReference>
<accession>A0A090CZU2</accession>
<reference evidence="2" key="2">
    <citation type="submission" date="2014-09" db="EMBL/GenBank/DDBJ databases">
        <title>Criblamydia sequanensis harbors a mega-plasmid encoding arsenite resistance.</title>
        <authorList>
            <person name="Bertelli C."/>
            <person name="Goesmann A."/>
            <person name="Greub G."/>
        </authorList>
    </citation>
    <scope>NUCLEOTIDE SEQUENCE [LARGE SCALE GENOMIC DNA]</scope>
    <source>
        <strain evidence="2">CRIB-18</strain>
    </source>
</reference>
<dbReference type="Pfam" id="PF07287">
    <property type="entry name" value="AtuA"/>
    <property type="match status" value="1"/>
</dbReference>
<protein>
    <recommendedName>
        <fullName evidence="1">Acyclic terpene utilisation N-terminal domain-containing protein</fullName>
    </recommendedName>
</protein>